<dbReference type="CDD" id="cd00028">
    <property type="entry name" value="B_lectin"/>
    <property type="match status" value="1"/>
</dbReference>
<proteinExistence type="inferred from homology"/>
<keyword evidence="14" id="KW-1015">Disulfide bond</keyword>
<dbReference type="Pfam" id="PF07714">
    <property type="entry name" value="PK_Tyr_Ser-Thr"/>
    <property type="match status" value="1"/>
</dbReference>
<keyword evidence="2" id="KW-1003">Cell membrane</keyword>
<gene>
    <name evidence="25" type="ORF">L1049_004853</name>
</gene>
<dbReference type="GO" id="GO:0005886">
    <property type="term" value="C:plasma membrane"/>
    <property type="evidence" value="ECO:0007669"/>
    <property type="project" value="UniProtKB-SubCell"/>
</dbReference>
<evidence type="ECO:0000256" key="20">
    <source>
        <dbReference type="SAM" id="Phobius"/>
    </source>
</evidence>
<evidence type="ECO:0000313" key="26">
    <source>
        <dbReference type="Proteomes" id="UP001415857"/>
    </source>
</evidence>
<evidence type="ECO:0000256" key="3">
    <source>
        <dbReference type="ARBA" id="ARBA00022527"/>
    </source>
</evidence>
<evidence type="ECO:0000256" key="4">
    <source>
        <dbReference type="ARBA" id="ARBA00022553"/>
    </source>
</evidence>
<evidence type="ECO:0000256" key="17">
    <source>
        <dbReference type="ARBA" id="ARBA00047899"/>
    </source>
</evidence>
<dbReference type="Proteomes" id="UP001415857">
    <property type="component" value="Unassembled WGS sequence"/>
</dbReference>
<keyword evidence="26" id="KW-1185">Reference proteome</keyword>
<keyword evidence="15" id="KW-0675">Receptor</keyword>
<comment type="catalytic activity">
    <reaction evidence="17 19">
        <text>L-threonyl-[protein] + ATP = O-phospho-L-threonyl-[protein] + ADP + H(+)</text>
        <dbReference type="Rhea" id="RHEA:46608"/>
        <dbReference type="Rhea" id="RHEA-COMP:11060"/>
        <dbReference type="Rhea" id="RHEA-COMP:11605"/>
        <dbReference type="ChEBI" id="CHEBI:15378"/>
        <dbReference type="ChEBI" id="CHEBI:30013"/>
        <dbReference type="ChEBI" id="CHEBI:30616"/>
        <dbReference type="ChEBI" id="CHEBI:61977"/>
        <dbReference type="ChEBI" id="CHEBI:456216"/>
        <dbReference type="EC" id="2.7.11.1"/>
    </reaction>
</comment>
<dbReference type="Gene3D" id="2.90.10.10">
    <property type="entry name" value="Bulb-type lectin domain"/>
    <property type="match status" value="1"/>
</dbReference>
<comment type="catalytic activity">
    <reaction evidence="18 19">
        <text>L-seryl-[protein] + ATP = O-phospho-L-seryl-[protein] + ADP + H(+)</text>
        <dbReference type="Rhea" id="RHEA:17989"/>
        <dbReference type="Rhea" id="RHEA-COMP:9863"/>
        <dbReference type="Rhea" id="RHEA-COMP:11604"/>
        <dbReference type="ChEBI" id="CHEBI:15378"/>
        <dbReference type="ChEBI" id="CHEBI:29999"/>
        <dbReference type="ChEBI" id="CHEBI:30616"/>
        <dbReference type="ChEBI" id="CHEBI:83421"/>
        <dbReference type="ChEBI" id="CHEBI:456216"/>
        <dbReference type="EC" id="2.7.11.1"/>
    </reaction>
</comment>
<dbReference type="FunFam" id="1.10.510.10:FF:000060">
    <property type="entry name" value="G-type lectin S-receptor-like serine/threonine-protein kinase"/>
    <property type="match status" value="1"/>
</dbReference>
<feature type="domain" description="Bulb-type lectin" evidence="23">
    <location>
        <begin position="34"/>
        <end position="156"/>
    </location>
</feature>
<evidence type="ECO:0000259" key="23">
    <source>
        <dbReference type="PROSITE" id="PS50927"/>
    </source>
</evidence>
<keyword evidence="11 19" id="KW-0067">ATP-binding</keyword>
<dbReference type="AlphaFoldDB" id="A0AAP0RTQ5"/>
<feature type="domain" description="Protein kinase" evidence="22">
    <location>
        <begin position="488"/>
        <end position="765"/>
    </location>
</feature>
<accession>A0AAP0RTQ5</accession>
<dbReference type="InterPro" id="IPR000719">
    <property type="entry name" value="Prot_kinase_dom"/>
</dbReference>
<keyword evidence="12 20" id="KW-1133">Transmembrane helix</keyword>
<sequence>MAANQRLTTSTIVLILSCLCVGGPYTCHASHAQGDTIQPGQVLRSSEKLASAGGTFELGFFSLPKSNYSYLGLWYKNDPSGLVVWVGNRNNPIPGTDANLTMDADGKLKIVHGGGTPIILNSDQELLAQNSSATLTDSGNFVVTELNLDGSTKRVLWQSFDYPTDTLLPGMKLGTNFQTGQKWVLTSWISESVTAPGTFSLEWNNSNNSNGMGQLVLRLRGDVYWTSGKLDTQNRTFQNIPLLSTNSSNDYKFSYVSNENESFFNYSVTTGRITMWMVFSDGQLMDGFKSVLVPDNICYGYASYPGCAVEKPPVCRSSLENFEQRSGSFLGPAFNDQNSSVGPSDCWARCWNNCSCVGYRTFNTNDTGCSFWSGAFVEDNTVGSTKIYVLNSTSSSSADISHSTGKKWWIWVIVVGVAVLATLLLGFLLCVRRRKLKGEEERNEEDVLFELTTSNRFNDSNETGNNREKGHQVKVFSFASIMAATDNFSSENKLGQGGFGPVYKGKLHEGQEIAVKRISKGSGQGLVEFKNEIILIAKLQHMNLVRLLGCCIQGDEKMLIYEYMPNKSLDFLLFDPTKRSLLDWKKRYNIIEGIAQGLLYLHKYSRLRIIHRDLKASNILLDENMNPKISDFGMARIFGRNDVEANTNRIVGTYGYMSPEYAMDGTFSEKSDVFSFGVLILEIVSGRKNNSFYHYDHSINLIGYAWELWKDGAILKLKDSMLGDSSIRQVLICIHVGLLCVQEKAIDRPTMADVISMLTGGTMSLPDPKEPDYAQLSLKLSLKESVSQKEKSSSYCVASSSSVILSPR</sequence>
<dbReference type="FunFam" id="2.90.10.10:FF:000009">
    <property type="entry name" value="Receptor-like serine/threonine-protein kinase SD1-8"/>
    <property type="match status" value="1"/>
</dbReference>
<dbReference type="InterPro" id="IPR001480">
    <property type="entry name" value="Bulb-type_lectin_dom"/>
</dbReference>
<reference evidence="25 26" key="1">
    <citation type="journal article" date="2024" name="Plant J.">
        <title>Genome sequences and population genomics reveal climatic adaptation and genomic divergence between two closely related sweetgum species.</title>
        <authorList>
            <person name="Xu W.Q."/>
            <person name="Ren C.Q."/>
            <person name="Zhang X.Y."/>
            <person name="Comes H.P."/>
            <person name="Liu X.H."/>
            <person name="Li Y.G."/>
            <person name="Kettle C.J."/>
            <person name="Jalonen R."/>
            <person name="Gaisberger H."/>
            <person name="Ma Y.Z."/>
            <person name="Qiu Y.X."/>
        </authorList>
    </citation>
    <scope>NUCLEOTIDE SEQUENCE [LARGE SCALE GENOMIC DNA]</scope>
    <source>
        <strain evidence="25">Hangzhou</strain>
    </source>
</reference>
<dbReference type="InterPro" id="IPR001245">
    <property type="entry name" value="Ser-Thr/Tyr_kinase_cat_dom"/>
</dbReference>
<name>A0AAP0RTQ5_LIQFO</name>
<feature type="domain" description="Apple" evidence="24">
    <location>
        <begin position="315"/>
        <end position="394"/>
    </location>
</feature>
<evidence type="ECO:0000256" key="15">
    <source>
        <dbReference type="ARBA" id="ARBA00023170"/>
    </source>
</evidence>
<dbReference type="GO" id="GO:0004674">
    <property type="term" value="F:protein serine/threonine kinase activity"/>
    <property type="evidence" value="ECO:0007669"/>
    <property type="project" value="UniProtKB-KW"/>
</dbReference>
<dbReference type="SUPFAM" id="SSF56112">
    <property type="entry name" value="Protein kinase-like (PK-like)"/>
    <property type="match status" value="1"/>
</dbReference>
<keyword evidence="7 21" id="KW-0732">Signal</keyword>
<evidence type="ECO:0000256" key="14">
    <source>
        <dbReference type="ARBA" id="ARBA00023157"/>
    </source>
</evidence>
<comment type="subcellular location">
    <subcellularLocation>
        <location evidence="1">Cell membrane</location>
        <topology evidence="1">Single-pass type I membrane protein</topology>
    </subcellularLocation>
</comment>
<feature type="chain" id="PRO_5042881914" description="Receptor-like serine/threonine-protein kinase" evidence="21">
    <location>
        <begin position="23"/>
        <end position="808"/>
    </location>
</feature>
<dbReference type="Pfam" id="PF01453">
    <property type="entry name" value="B_lectin"/>
    <property type="match status" value="1"/>
</dbReference>
<evidence type="ECO:0000313" key="25">
    <source>
        <dbReference type="EMBL" id="KAK9281944.1"/>
    </source>
</evidence>
<evidence type="ECO:0000256" key="1">
    <source>
        <dbReference type="ARBA" id="ARBA00004251"/>
    </source>
</evidence>
<evidence type="ECO:0000256" key="13">
    <source>
        <dbReference type="ARBA" id="ARBA00023136"/>
    </source>
</evidence>
<dbReference type="GO" id="GO:0005524">
    <property type="term" value="F:ATP binding"/>
    <property type="evidence" value="ECO:0007669"/>
    <property type="project" value="UniProtKB-KW"/>
</dbReference>
<dbReference type="PIRSF" id="PIRSF000641">
    <property type="entry name" value="SRK"/>
    <property type="match status" value="1"/>
</dbReference>
<evidence type="ECO:0000256" key="2">
    <source>
        <dbReference type="ARBA" id="ARBA00022475"/>
    </source>
</evidence>
<comment type="similarity">
    <text evidence="19">Belongs to the protein kinase superfamily. Ser/Thr protein kinase family.</text>
</comment>
<organism evidence="25 26">
    <name type="scientific">Liquidambar formosana</name>
    <name type="common">Formosan gum</name>
    <dbReference type="NCBI Taxonomy" id="63359"/>
    <lineage>
        <taxon>Eukaryota</taxon>
        <taxon>Viridiplantae</taxon>
        <taxon>Streptophyta</taxon>
        <taxon>Embryophyta</taxon>
        <taxon>Tracheophyta</taxon>
        <taxon>Spermatophyta</taxon>
        <taxon>Magnoliopsida</taxon>
        <taxon>eudicotyledons</taxon>
        <taxon>Gunneridae</taxon>
        <taxon>Pentapetalae</taxon>
        <taxon>Saxifragales</taxon>
        <taxon>Altingiaceae</taxon>
        <taxon>Liquidambar</taxon>
    </lineage>
</organism>
<comment type="caution">
    <text evidence="25">The sequence shown here is derived from an EMBL/GenBank/DDBJ whole genome shotgun (WGS) entry which is preliminary data.</text>
</comment>
<dbReference type="SUPFAM" id="SSF51110">
    <property type="entry name" value="alpha-D-mannose-specific plant lectins"/>
    <property type="match status" value="1"/>
</dbReference>
<feature type="signal peptide" evidence="21">
    <location>
        <begin position="1"/>
        <end position="22"/>
    </location>
</feature>
<dbReference type="SMART" id="SM00220">
    <property type="entry name" value="S_TKc"/>
    <property type="match status" value="1"/>
</dbReference>
<dbReference type="InterPro" id="IPR024171">
    <property type="entry name" value="SRK-like_kinase"/>
</dbReference>
<evidence type="ECO:0000256" key="16">
    <source>
        <dbReference type="ARBA" id="ARBA00023180"/>
    </source>
</evidence>
<keyword evidence="8" id="KW-0430">Lectin</keyword>
<dbReference type="PANTHER" id="PTHR27002">
    <property type="entry name" value="RECEPTOR-LIKE SERINE/THREONINE-PROTEIN KINASE SD1-8"/>
    <property type="match status" value="1"/>
</dbReference>
<keyword evidence="4" id="KW-0597">Phosphoprotein</keyword>
<dbReference type="PROSITE" id="PS50927">
    <property type="entry name" value="BULB_LECTIN"/>
    <property type="match status" value="1"/>
</dbReference>
<keyword evidence="6 20" id="KW-0812">Transmembrane</keyword>
<evidence type="ECO:0000256" key="11">
    <source>
        <dbReference type="ARBA" id="ARBA00022840"/>
    </source>
</evidence>
<evidence type="ECO:0000256" key="21">
    <source>
        <dbReference type="SAM" id="SignalP"/>
    </source>
</evidence>
<evidence type="ECO:0000256" key="5">
    <source>
        <dbReference type="ARBA" id="ARBA00022679"/>
    </source>
</evidence>
<evidence type="ECO:0000259" key="22">
    <source>
        <dbReference type="PROSITE" id="PS50011"/>
    </source>
</evidence>
<dbReference type="Gene3D" id="3.30.200.20">
    <property type="entry name" value="Phosphorylase Kinase, domain 1"/>
    <property type="match status" value="1"/>
</dbReference>
<dbReference type="PROSITE" id="PS50011">
    <property type="entry name" value="PROTEIN_KINASE_DOM"/>
    <property type="match status" value="1"/>
</dbReference>
<dbReference type="FunFam" id="3.30.200.20:FF:000330">
    <property type="entry name" value="G-type lectin S-receptor-like serine/threonine-protein kinase At4g03230"/>
    <property type="match status" value="1"/>
</dbReference>
<dbReference type="PROSITE" id="PS51257">
    <property type="entry name" value="PROKAR_LIPOPROTEIN"/>
    <property type="match status" value="1"/>
</dbReference>
<keyword evidence="9 19" id="KW-0547">Nucleotide-binding</keyword>
<feature type="transmembrane region" description="Helical" evidence="20">
    <location>
        <begin position="408"/>
        <end position="431"/>
    </location>
</feature>
<dbReference type="GO" id="GO:0030246">
    <property type="term" value="F:carbohydrate binding"/>
    <property type="evidence" value="ECO:0007669"/>
    <property type="project" value="UniProtKB-KW"/>
</dbReference>
<keyword evidence="13 20" id="KW-0472">Membrane</keyword>
<evidence type="ECO:0000259" key="24">
    <source>
        <dbReference type="PROSITE" id="PS50948"/>
    </source>
</evidence>
<evidence type="ECO:0000256" key="12">
    <source>
        <dbReference type="ARBA" id="ARBA00022989"/>
    </source>
</evidence>
<evidence type="ECO:0000256" key="18">
    <source>
        <dbReference type="ARBA" id="ARBA00048679"/>
    </source>
</evidence>
<keyword evidence="10 19" id="KW-0418">Kinase</keyword>
<keyword evidence="3 19" id="KW-0723">Serine/threonine-protein kinase</keyword>
<evidence type="ECO:0000256" key="7">
    <source>
        <dbReference type="ARBA" id="ARBA00022729"/>
    </source>
</evidence>
<dbReference type="PROSITE" id="PS00108">
    <property type="entry name" value="PROTEIN_KINASE_ST"/>
    <property type="match status" value="1"/>
</dbReference>
<dbReference type="InterPro" id="IPR008271">
    <property type="entry name" value="Ser/Thr_kinase_AS"/>
</dbReference>
<keyword evidence="5 19" id="KW-0808">Transferase</keyword>
<dbReference type="InterPro" id="IPR036426">
    <property type="entry name" value="Bulb-type_lectin_dom_sf"/>
</dbReference>
<dbReference type="InterPro" id="IPR003609">
    <property type="entry name" value="Pan_app"/>
</dbReference>
<evidence type="ECO:0000256" key="6">
    <source>
        <dbReference type="ARBA" id="ARBA00022692"/>
    </source>
</evidence>
<evidence type="ECO:0000256" key="8">
    <source>
        <dbReference type="ARBA" id="ARBA00022734"/>
    </source>
</evidence>
<protein>
    <recommendedName>
        <fullName evidence="19">Receptor-like serine/threonine-protein kinase</fullName>
        <ecNumber evidence="19">2.7.11.1</ecNumber>
    </recommendedName>
</protein>
<evidence type="ECO:0000256" key="9">
    <source>
        <dbReference type="ARBA" id="ARBA00022741"/>
    </source>
</evidence>
<dbReference type="PROSITE" id="PS50948">
    <property type="entry name" value="PAN"/>
    <property type="match status" value="1"/>
</dbReference>
<dbReference type="CDD" id="cd14066">
    <property type="entry name" value="STKc_IRAK"/>
    <property type="match status" value="1"/>
</dbReference>
<dbReference type="Gene3D" id="1.10.510.10">
    <property type="entry name" value="Transferase(Phosphotransferase) domain 1"/>
    <property type="match status" value="1"/>
</dbReference>
<keyword evidence="16" id="KW-0325">Glycoprotein</keyword>
<dbReference type="EC" id="2.7.11.1" evidence="19"/>
<dbReference type="Pfam" id="PF08276">
    <property type="entry name" value="PAN_2"/>
    <property type="match status" value="1"/>
</dbReference>
<dbReference type="InterPro" id="IPR011009">
    <property type="entry name" value="Kinase-like_dom_sf"/>
</dbReference>
<dbReference type="PANTHER" id="PTHR27002:SF1063">
    <property type="entry name" value="RECEPTOR-LIKE SERINE_THREONINE-PROTEIN KINASE"/>
    <property type="match status" value="1"/>
</dbReference>
<dbReference type="SMART" id="SM00108">
    <property type="entry name" value="B_lectin"/>
    <property type="match status" value="1"/>
</dbReference>
<dbReference type="EMBL" id="JBBPBK010000007">
    <property type="protein sequence ID" value="KAK9281944.1"/>
    <property type="molecule type" value="Genomic_DNA"/>
</dbReference>
<evidence type="ECO:0000256" key="19">
    <source>
        <dbReference type="PIRNR" id="PIRNR000641"/>
    </source>
</evidence>
<evidence type="ECO:0000256" key="10">
    <source>
        <dbReference type="ARBA" id="ARBA00022777"/>
    </source>
</evidence>